<reference evidence="1 2" key="1">
    <citation type="journal article" date="2022" name="Int. J. Syst. Evol. Microbiol.">
        <title>Miniphocaeibacter halophilus sp. nov., an ammonium-tolerant acetate-producing bacterium isolated from a biogas system.</title>
        <authorList>
            <person name="Schnurer A."/>
            <person name="Singh A."/>
            <person name="Bi S."/>
            <person name="Qiao W."/>
            <person name="Westerholm M."/>
        </authorList>
    </citation>
    <scope>NUCLEOTIDE SEQUENCE [LARGE SCALE GENOMIC DNA]</scope>
    <source>
        <strain evidence="1 2">AMB_01</strain>
    </source>
</reference>
<gene>
    <name evidence="1" type="ORF">JFY71_08205</name>
</gene>
<accession>A0AC61MP78</accession>
<dbReference type="Proteomes" id="UP000595814">
    <property type="component" value="Chromosome"/>
</dbReference>
<evidence type="ECO:0000313" key="2">
    <source>
        <dbReference type="Proteomes" id="UP000595814"/>
    </source>
</evidence>
<protein>
    <submittedName>
        <fullName evidence="1">DeoR/GlpR transcriptional regulator</fullName>
    </submittedName>
</protein>
<sequence>MKTNKRINEVKKYLDNNGFTTVTKLAEVFSVSAMTIRRDLNSLEELNLVKREKGGAYPKNPAYIETKYERKKIENVRAKRRIAIEGNKIIEDGDIIFLDAGTTTFMLMESILEKEYKNLTVVTNDISIAFYMMNREDIDMIFIGGNVSKATYSTQGYIAKNNIEMLHFDKCFLGISYIDSNYKLYTPTLGKVEYKKLVLQNSNEKILLADSSKFNKNSLYFIADMKEFNVLITEKEIDYENNKYFLENNIKVIKA</sequence>
<dbReference type="EMBL" id="CP066744">
    <property type="protein sequence ID" value="QQK07296.1"/>
    <property type="molecule type" value="Genomic_DNA"/>
</dbReference>
<proteinExistence type="predicted"/>
<evidence type="ECO:0000313" key="1">
    <source>
        <dbReference type="EMBL" id="QQK07296.1"/>
    </source>
</evidence>
<name>A0AC61MP78_9FIRM</name>
<organism evidence="1 2">
    <name type="scientific">Miniphocaeibacter halophilus</name>
    <dbReference type="NCBI Taxonomy" id="2931922"/>
    <lineage>
        <taxon>Bacteria</taxon>
        <taxon>Bacillati</taxon>
        <taxon>Bacillota</taxon>
        <taxon>Tissierellia</taxon>
        <taxon>Tissierellales</taxon>
        <taxon>Peptoniphilaceae</taxon>
        <taxon>Miniphocaeibacter</taxon>
    </lineage>
</organism>
<keyword evidence="2" id="KW-1185">Reference proteome</keyword>